<organism evidence="1 2">
    <name type="scientific">Mucuna pruriens</name>
    <name type="common">Velvet bean</name>
    <name type="synonym">Dolichos pruriens</name>
    <dbReference type="NCBI Taxonomy" id="157652"/>
    <lineage>
        <taxon>Eukaryota</taxon>
        <taxon>Viridiplantae</taxon>
        <taxon>Streptophyta</taxon>
        <taxon>Embryophyta</taxon>
        <taxon>Tracheophyta</taxon>
        <taxon>Spermatophyta</taxon>
        <taxon>Magnoliopsida</taxon>
        <taxon>eudicotyledons</taxon>
        <taxon>Gunneridae</taxon>
        <taxon>Pentapetalae</taxon>
        <taxon>rosids</taxon>
        <taxon>fabids</taxon>
        <taxon>Fabales</taxon>
        <taxon>Fabaceae</taxon>
        <taxon>Papilionoideae</taxon>
        <taxon>50 kb inversion clade</taxon>
        <taxon>NPAAA clade</taxon>
        <taxon>indigoferoid/millettioid clade</taxon>
        <taxon>Phaseoleae</taxon>
        <taxon>Mucuna</taxon>
    </lineage>
</organism>
<dbReference type="Proteomes" id="UP000257109">
    <property type="component" value="Unassembled WGS sequence"/>
</dbReference>
<evidence type="ECO:0000313" key="1">
    <source>
        <dbReference type="EMBL" id="RDX62389.1"/>
    </source>
</evidence>
<keyword evidence="2" id="KW-1185">Reference proteome</keyword>
<dbReference type="EMBL" id="QJKJ01015527">
    <property type="protein sequence ID" value="RDX62389.1"/>
    <property type="molecule type" value="Genomic_DNA"/>
</dbReference>
<name>A0A371E8R4_MUCPR</name>
<proteinExistence type="predicted"/>
<protein>
    <submittedName>
        <fullName evidence="1">Uncharacterized protein</fullName>
    </submittedName>
</protein>
<comment type="caution">
    <text evidence="1">The sequence shown here is derived from an EMBL/GenBank/DDBJ whole genome shotgun (WGS) entry which is preliminary data.</text>
</comment>
<reference evidence="1" key="1">
    <citation type="submission" date="2018-05" db="EMBL/GenBank/DDBJ databases">
        <title>Draft genome of Mucuna pruriens seed.</title>
        <authorList>
            <person name="Nnadi N.E."/>
            <person name="Vos R."/>
            <person name="Hasami M.H."/>
            <person name="Devisetty U.K."/>
            <person name="Aguiy J.C."/>
        </authorList>
    </citation>
    <scope>NUCLEOTIDE SEQUENCE [LARGE SCALE GENOMIC DNA]</scope>
    <source>
        <strain evidence="1">JCA_2017</strain>
    </source>
</reference>
<gene>
    <name evidence="1" type="ORF">CR513_59292</name>
</gene>
<accession>A0A371E8R4</accession>
<feature type="non-terminal residue" evidence="1">
    <location>
        <position position="1"/>
    </location>
</feature>
<sequence>MALKSGLFLNILCKKPPVSMDELRAWVLGYIQMEEMIEVQDSVNVEHQAGNPARFLILTHDIVMKKLGRSRFHMESVAYHSEGLHSRLTIRMQLSEGEIQHIENINLKRIKGYGDFSKNGFV</sequence>
<dbReference type="AlphaFoldDB" id="A0A371E8R4"/>
<evidence type="ECO:0000313" key="2">
    <source>
        <dbReference type="Proteomes" id="UP000257109"/>
    </source>
</evidence>